<dbReference type="OrthoDB" id="424974at2759"/>
<sequence length="270" mass="29396">MCTFEEALRRLFTVSPTPGVVPADFGLGCSKEADGTTPVFQCALFVMLCHAVSFLDLDQEDKALVSRVFWKCAKCFMSPDLLNKSSLAAVQTFLIIAVAVNSALLPGDESKIPAVLASRIAQSLGIDRGHDQIPIAAASPLHDTHRQACFSETKKSNLAFNSRNIEAPHLSQQGPPPSSVDFGFFIDCVAHTEQLEKLLADIRRAREPVLKVGSRDGYNQFDNIAAELHEDLDRFTATLPEALQWGVPGLPSGRVNLVGCRSLKDFSNAR</sequence>
<reference evidence="1 2" key="1">
    <citation type="journal article" date="2015" name="Genome Announc.">
        <title>Genome sequence and annotation of Trichoderma parareesei, the ancestor of the cellulase producer Trichoderma reesei.</title>
        <authorList>
            <person name="Yang D."/>
            <person name="Pomraning K."/>
            <person name="Kopchinskiy A."/>
            <person name="Karimi Aghcheh R."/>
            <person name="Atanasova L."/>
            <person name="Chenthamara K."/>
            <person name="Baker S.E."/>
            <person name="Zhang R."/>
            <person name="Shen Q."/>
            <person name="Freitag M."/>
            <person name="Kubicek C.P."/>
            <person name="Druzhinina I.S."/>
        </authorList>
    </citation>
    <scope>NUCLEOTIDE SEQUENCE [LARGE SCALE GENOMIC DNA]</scope>
    <source>
        <strain evidence="1 2">CBS 125925</strain>
    </source>
</reference>
<dbReference type="EMBL" id="LFMI01000247">
    <property type="protein sequence ID" value="OTA01869.1"/>
    <property type="molecule type" value="Genomic_DNA"/>
</dbReference>
<name>A0A2H2Z213_TRIPA</name>
<dbReference type="CDD" id="cd12148">
    <property type="entry name" value="fungal_TF_MHR"/>
    <property type="match status" value="1"/>
</dbReference>
<proteinExistence type="predicted"/>
<evidence type="ECO:0000313" key="1">
    <source>
        <dbReference type="EMBL" id="OTA01869.1"/>
    </source>
</evidence>
<gene>
    <name evidence="1" type="ORF">A9Z42_0021950</name>
</gene>
<evidence type="ECO:0000313" key="2">
    <source>
        <dbReference type="Proteomes" id="UP000219286"/>
    </source>
</evidence>
<dbReference type="Proteomes" id="UP000219286">
    <property type="component" value="Unassembled WGS sequence"/>
</dbReference>
<accession>A0A2H2Z213</accession>
<evidence type="ECO:0008006" key="3">
    <source>
        <dbReference type="Google" id="ProtNLM"/>
    </source>
</evidence>
<keyword evidence="2" id="KW-1185">Reference proteome</keyword>
<protein>
    <recommendedName>
        <fullName evidence="3">Transcription factor domain-containing protein</fullName>
    </recommendedName>
</protein>
<comment type="caution">
    <text evidence="1">The sequence shown here is derived from an EMBL/GenBank/DDBJ whole genome shotgun (WGS) entry which is preliminary data.</text>
</comment>
<dbReference type="AlphaFoldDB" id="A0A2H2Z213"/>
<organism evidence="1 2">
    <name type="scientific">Trichoderma parareesei</name>
    <name type="common">Filamentous fungus</name>
    <dbReference type="NCBI Taxonomy" id="858221"/>
    <lineage>
        <taxon>Eukaryota</taxon>
        <taxon>Fungi</taxon>
        <taxon>Dikarya</taxon>
        <taxon>Ascomycota</taxon>
        <taxon>Pezizomycotina</taxon>
        <taxon>Sordariomycetes</taxon>
        <taxon>Hypocreomycetidae</taxon>
        <taxon>Hypocreales</taxon>
        <taxon>Hypocreaceae</taxon>
        <taxon>Trichoderma</taxon>
    </lineage>
</organism>